<accession>A0ACC2ZWW7</accession>
<keyword evidence="2" id="KW-1185">Reference proteome</keyword>
<proteinExistence type="predicted"/>
<organism evidence="1 2">
    <name type="scientific">Neophaeococcomyces mojaviensis</name>
    <dbReference type="NCBI Taxonomy" id="3383035"/>
    <lineage>
        <taxon>Eukaryota</taxon>
        <taxon>Fungi</taxon>
        <taxon>Dikarya</taxon>
        <taxon>Ascomycota</taxon>
        <taxon>Pezizomycotina</taxon>
        <taxon>Eurotiomycetes</taxon>
        <taxon>Chaetothyriomycetidae</taxon>
        <taxon>Chaetothyriales</taxon>
        <taxon>Chaetothyriales incertae sedis</taxon>
        <taxon>Neophaeococcomyces</taxon>
    </lineage>
</organism>
<dbReference type="Proteomes" id="UP001172386">
    <property type="component" value="Unassembled WGS sequence"/>
</dbReference>
<comment type="caution">
    <text evidence="1">The sequence shown here is derived from an EMBL/GenBank/DDBJ whole genome shotgun (WGS) entry which is preliminary data.</text>
</comment>
<name>A0ACC2ZWW7_9EURO</name>
<gene>
    <name evidence="1" type="ORF">H2198_008654</name>
</gene>
<dbReference type="EMBL" id="JAPDRQ010000218">
    <property type="protein sequence ID" value="KAJ9652097.1"/>
    <property type="molecule type" value="Genomic_DNA"/>
</dbReference>
<reference evidence="1" key="1">
    <citation type="submission" date="2022-10" db="EMBL/GenBank/DDBJ databases">
        <title>Culturing micro-colonial fungi from biological soil crusts in the Mojave desert and describing Neophaeococcomyces mojavensis, and introducing the new genera and species Taxawa tesnikishii.</title>
        <authorList>
            <person name="Kurbessoian T."/>
            <person name="Stajich J.E."/>
        </authorList>
    </citation>
    <scope>NUCLEOTIDE SEQUENCE</scope>
    <source>
        <strain evidence="1">JES_112</strain>
    </source>
</reference>
<sequence>MLPQTAAAQLLARAEANKYKRGAHREQDQVKDDRKHNDKTIQNHDCTLNRYVLWHLGEMELNHAKRHLPLPTEADAHAQCLHKGIALPELATIKDFFRFYIATSRPRLDEVPTTDSMCTIAEFFFAGFTRITKTVVPKEVPSEIYSWIRKVLTAEGLVVNKSRPKHNFTVTDLTRIVMTAWTKDDLIFTPERYRIQFTFIIRVFCWTGARLGAFFTGGLRYGDIELALQRTAGAAWKFIYKIDQRWVKGNRDPENIVFGTVLQEHDKLIFDDVPFLLSMAFADKALFGFDTLADLLEQQIPAGQDELVLRWKDEALEKPILRKCTKAGGVTDDPMPRSAFSQIFQSTLRNAGYLCAASVHSIRRGIGKKVDKLYTEVERSQHLTQADPRIFGQAYVANTSSVDGQGAFLGEATNSKHIDYFQGLERFREPGLPCELPARLEEELKQNPRLQELEQEVRQCPRECQTALKHSRQLLASYWNTLQRVALYKYQERWIRERRDWQVLTRGREQRDDPHRADLVESLYLLLPERRRLAQRLASDAIMTSVDRWLATEDLYTLCTRDFSVLYLPSHQPVNGRCPVKCCQIELERLAKNKRNQHIQGCTRWQIAGKHESIQTDVHYCYQCFDWVVSSKKWEEHCQTHVDDLSSKRCGTITHCYTLVRPAFCPFCLGETSVSASKRLGSWCRDHALWQHVDKHLQKCSWPITCPHPLCDVSLSDGRDLRFHFIDEHGLSRTVPKDVKNLGTAQSSPEEERVRLTKRKAPEDNPELSWPSSEQYSPTYPPKKARRCSSTVAPLLLSNLDPDTLAPLPSIDLTGSDCSTYAPEGTPPLRVKEDHRSEIDLGFGSRSPVPVWSDESTVVDDDIFSRFIRSPSPDDVPTPPTATQVRAGGDTDGLTAATNSGFSKTDLSHQDSNTDYGPAALVEERPKTRITLRVQRPQPRITLHVAPPKEKKTTWRLCPPKKRKSTRR</sequence>
<protein>
    <submittedName>
        <fullName evidence="1">Uncharacterized protein</fullName>
    </submittedName>
</protein>
<evidence type="ECO:0000313" key="1">
    <source>
        <dbReference type="EMBL" id="KAJ9652097.1"/>
    </source>
</evidence>
<evidence type="ECO:0000313" key="2">
    <source>
        <dbReference type="Proteomes" id="UP001172386"/>
    </source>
</evidence>